<gene>
    <name evidence="3" type="ORF">UFOPK2656_03058</name>
    <name evidence="4" type="ORF">UFOPK3651_02461</name>
    <name evidence="5" type="ORF">UFOPK3931_02277</name>
    <name evidence="2" type="ORF">UFOPK4189_03457</name>
</gene>
<keyword evidence="1" id="KW-0472">Membrane</keyword>
<evidence type="ECO:0000313" key="2">
    <source>
        <dbReference type="EMBL" id="CAB4365715.1"/>
    </source>
</evidence>
<feature type="transmembrane region" description="Helical" evidence="1">
    <location>
        <begin position="21"/>
        <end position="41"/>
    </location>
</feature>
<sequence>MPFALRHHDPETLQRRRRLSRTWAGIVVVWSLIRTVIVWAAVGDYGLNPWIYLSLDLTAAVIDALSTPRMVLNFIDDHMRKAIEWALISLVVFIIPDLYIFLGTRTLPKRIILVICAIIGLTLTVGVYGVTRKIKKGRALRAAALAAEDCGT</sequence>
<keyword evidence="1" id="KW-1133">Transmembrane helix</keyword>
<dbReference type="EMBL" id="CAESGF010000042">
    <property type="protein sequence ID" value="CAB4365715.1"/>
    <property type="molecule type" value="Genomic_DNA"/>
</dbReference>
<proteinExistence type="predicted"/>
<evidence type="ECO:0000256" key="1">
    <source>
        <dbReference type="SAM" id="Phobius"/>
    </source>
</evidence>
<dbReference type="EMBL" id="CAFBMT010000015">
    <property type="protein sequence ID" value="CAB4945091.1"/>
    <property type="molecule type" value="Genomic_DNA"/>
</dbReference>
<dbReference type="EMBL" id="CAFBOL010000074">
    <property type="protein sequence ID" value="CAB5002889.1"/>
    <property type="molecule type" value="Genomic_DNA"/>
</dbReference>
<organism evidence="2">
    <name type="scientific">freshwater metagenome</name>
    <dbReference type="NCBI Taxonomy" id="449393"/>
    <lineage>
        <taxon>unclassified sequences</taxon>
        <taxon>metagenomes</taxon>
        <taxon>ecological metagenomes</taxon>
    </lineage>
</organism>
<reference evidence="2" key="1">
    <citation type="submission" date="2020-05" db="EMBL/GenBank/DDBJ databases">
        <authorList>
            <person name="Chiriac C."/>
            <person name="Salcher M."/>
            <person name="Ghai R."/>
            <person name="Kavagutti S V."/>
        </authorList>
    </citation>
    <scope>NUCLEOTIDE SEQUENCE</scope>
</reference>
<feature type="transmembrane region" description="Helical" evidence="1">
    <location>
        <begin position="85"/>
        <end position="104"/>
    </location>
</feature>
<keyword evidence="1" id="KW-0812">Transmembrane</keyword>
<accession>A0A6J6ABW7</accession>
<evidence type="ECO:0000313" key="5">
    <source>
        <dbReference type="EMBL" id="CAB5002889.1"/>
    </source>
</evidence>
<evidence type="ECO:0000313" key="3">
    <source>
        <dbReference type="EMBL" id="CAB4743366.1"/>
    </source>
</evidence>
<dbReference type="AlphaFoldDB" id="A0A6J6ABW7"/>
<feature type="transmembrane region" description="Helical" evidence="1">
    <location>
        <begin position="110"/>
        <end position="131"/>
    </location>
</feature>
<dbReference type="EMBL" id="CAEZYF010000029">
    <property type="protein sequence ID" value="CAB4743366.1"/>
    <property type="molecule type" value="Genomic_DNA"/>
</dbReference>
<protein>
    <submittedName>
        <fullName evidence="2">Unannotated protein</fullName>
    </submittedName>
</protein>
<evidence type="ECO:0000313" key="4">
    <source>
        <dbReference type="EMBL" id="CAB4945091.1"/>
    </source>
</evidence>
<name>A0A6J6ABW7_9ZZZZ</name>